<proteinExistence type="predicted"/>
<dbReference type="SMART" id="SM00584">
    <property type="entry name" value="TLDc"/>
    <property type="match status" value="1"/>
</dbReference>
<accession>A0A8J8N904</accession>
<keyword evidence="3" id="KW-1185">Reference proteome</keyword>
<name>A0A8J8N904_HALGN</name>
<dbReference type="AlphaFoldDB" id="A0A8J8N904"/>
<dbReference type="Pfam" id="PF07534">
    <property type="entry name" value="TLD"/>
    <property type="match status" value="1"/>
</dbReference>
<evidence type="ECO:0000313" key="3">
    <source>
        <dbReference type="Proteomes" id="UP000785679"/>
    </source>
</evidence>
<gene>
    <name evidence="2" type="ORF">FGO68_gene7052</name>
</gene>
<dbReference type="PROSITE" id="PS51886">
    <property type="entry name" value="TLDC"/>
    <property type="match status" value="1"/>
</dbReference>
<dbReference type="PANTHER" id="PTHR23354:SF122">
    <property type="entry name" value="GTPASE-ACTIVATING PROTEIN SKYWALKER"/>
    <property type="match status" value="1"/>
</dbReference>
<reference evidence="2" key="1">
    <citation type="submission" date="2019-06" db="EMBL/GenBank/DDBJ databases">
        <authorList>
            <person name="Zheng W."/>
        </authorList>
    </citation>
    <scope>NUCLEOTIDE SEQUENCE</scope>
    <source>
        <strain evidence="2">QDHG01</strain>
    </source>
</reference>
<protein>
    <recommendedName>
        <fullName evidence="1">TLDc domain-containing protein</fullName>
    </recommendedName>
</protein>
<dbReference type="OrthoDB" id="10065050at2759"/>
<evidence type="ECO:0000313" key="2">
    <source>
        <dbReference type="EMBL" id="TNV70583.1"/>
    </source>
</evidence>
<dbReference type="EMBL" id="RRYP01035600">
    <property type="protein sequence ID" value="TNV70583.1"/>
    <property type="molecule type" value="Genomic_DNA"/>
</dbReference>
<feature type="domain" description="TLDc" evidence="1">
    <location>
        <begin position="20"/>
        <end position="189"/>
    </location>
</feature>
<sequence>MKLSVDEYSNYIPNQGTKSTIVSYEQFSKIWMMLPEHVRIRNAELIYSAHTEGFNLQTLYNICSEYKYDYKFSLLLIQTKKNQIFGAFIDDVIRLHIRGYLGSQDCFVFTVQPNVRVFYETGQNMRYLLGEMTYFQIGGEGDGPAIWVNERLERGHSNKSATFGNEILTLGQRHIDDTFDIHNLEVFIL</sequence>
<dbReference type="PANTHER" id="PTHR23354">
    <property type="entry name" value="NUCLEOLAR PROTEIN 7/ESTROGEN RECEPTOR COACTIVATOR-RELATED"/>
    <property type="match status" value="1"/>
</dbReference>
<dbReference type="Proteomes" id="UP000785679">
    <property type="component" value="Unassembled WGS sequence"/>
</dbReference>
<dbReference type="InterPro" id="IPR006571">
    <property type="entry name" value="TLDc_dom"/>
</dbReference>
<comment type="caution">
    <text evidence="2">The sequence shown here is derived from an EMBL/GenBank/DDBJ whole genome shotgun (WGS) entry which is preliminary data.</text>
</comment>
<evidence type="ECO:0000259" key="1">
    <source>
        <dbReference type="PROSITE" id="PS51886"/>
    </source>
</evidence>
<organism evidence="2 3">
    <name type="scientific">Halteria grandinella</name>
    <dbReference type="NCBI Taxonomy" id="5974"/>
    <lineage>
        <taxon>Eukaryota</taxon>
        <taxon>Sar</taxon>
        <taxon>Alveolata</taxon>
        <taxon>Ciliophora</taxon>
        <taxon>Intramacronucleata</taxon>
        <taxon>Spirotrichea</taxon>
        <taxon>Stichotrichia</taxon>
        <taxon>Sporadotrichida</taxon>
        <taxon>Halteriidae</taxon>
        <taxon>Halteria</taxon>
    </lineage>
</organism>